<dbReference type="AlphaFoldDB" id="A0A4P9Y2U6"/>
<dbReference type="GO" id="GO:0005783">
    <property type="term" value="C:endoplasmic reticulum"/>
    <property type="evidence" value="ECO:0007669"/>
    <property type="project" value="TreeGrafter"/>
</dbReference>
<evidence type="ECO:0000313" key="13">
    <source>
        <dbReference type="Proteomes" id="UP000267251"/>
    </source>
</evidence>
<keyword evidence="7" id="KW-0449">Lipoprotein</keyword>
<dbReference type="InterPro" id="IPR039859">
    <property type="entry name" value="PFA4/ZDH16/20/ERF2-like"/>
</dbReference>
<comment type="catalytic activity">
    <reaction evidence="9 10">
        <text>L-cysteinyl-[protein] + hexadecanoyl-CoA = S-hexadecanoyl-L-cysteinyl-[protein] + CoA</text>
        <dbReference type="Rhea" id="RHEA:36683"/>
        <dbReference type="Rhea" id="RHEA-COMP:10131"/>
        <dbReference type="Rhea" id="RHEA-COMP:11032"/>
        <dbReference type="ChEBI" id="CHEBI:29950"/>
        <dbReference type="ChEBI" id="CHEBI:57287"/>
        <dbReference type="ChEBI" id="CHEBI:57379"/>
        <dbReference type="ChEBI" id="CHEBI:74151"/>
        <dbReference type="EC" id="2.3.1.225"/>
    </reaction>
</comment>
<sequence>MPWILLSDHPYLPRRLEWRRHSGYSLPLDILILLQYLMYGLFLTVYFTSTRRILPIYPGMALPFDILLPMLTFIVFVLSICVSLKDVEEEACKGRSHGRTVPLDLRVSTDPHPIIDRNTRYCRICSTTVSSGTRHCRRCNKCVRGYNHHCRWLNTCIGDANLRGFYALVGLNSLLALLNLVPTVLVFAAYFSSIPGYYQYSHELFPDLDAPGIPVMIITSFALLGQAICAIGLLQLGYIHLRFWYRGRKSNQAIVRHLPSGDTLAVSDDGYISSPIKDGREMHLPSL</sequence>
<keyword evidence="8 10" id="KW-0012">Acyltransferase</keyword>
<dbReference type="GO" id="GO:0019706">
    <property type="term" value="F:protein-cysteine S-palmitoyltransferase activity"/>
    <property type="evidence" value="ECO:0007669"/>
    <property type="project" value="UniProtKB-EC"/>
</dbReference>
<keyword evidence="6" id="KW-0564">Palmitate</keyword>
<gene>
    <name evidence="12" type="ORF">BJ684DRAFT_16451</name>
</gene>
<evidence type="ECO:0000256" key="6">
    <source>
        <dbReference type="ARBA" id="ARBA00023139"/>
    </source>
</evidence>
<dbReference type="EC" id="2.3.1.225" evidence="10"/>
<evidence type="ECO:0000256" key="4">
    <source>
        <dbReference type="ARBA" id="ARBA00022989"/>
    </source>
</evidence>
<evidence type="ECO:0000256" key="2">
    <source>
        <dbReference type="ARBA" id="ARBA00022679"/>
    </source>
</evidence>
<evidence type="ECO:0000256" key="8">
    <source>
        <dbReference type="ARBA" id="ARBA00023315"/>
    </source>
</evidence>
<dbReference type="PROSITE" id="PS50216">
    <property type="entry name" value="DHHC"/>
    <property type="match status" value="1"/>
</dbReference>
<feature type="transmembrane region" description="Helical" evidence="10">
    <location>
        <begin position="212"/>
        <end position="239"/>
    </location>
</feature>
<feature type="domain" description="Palmitoyltransferase DHHC" evidence="11">
    <location>
        <begin position="118"/>
        <end position="252"/>
    </location>
</feature>
<keyword evidence="2 10" id="KW-0808">Transferase</keyword>
<keyword evidence="4 10" id="KW-1133">Transmembrane helix</keyword>
<feature type="transmembrane region" description="Helical" evidence="10">
    <location>
        <begin position="165"/>
        <end position="192"/>
    </location>
</feature>
<evidence type="ECO:0000256" key="1">
    <source>
        <dbReference type="ARBA" id="ARBA00004141"/>
    </source>
</evidence>
<evidence type="ECO:0000256" key="7">
    <source>
        <dbReference type="ARBA" id="ARBA00023288"/>
    </source>
</evidence>
<dbReference type="GO" id="GO:0006612">
    <property type="term" value="P:protein targeting to membrane"/>
    <property type="evidence" value="ECO:0007669"/>
    <property type="project" value="TreeGrafter"/>
</dbReference>
<feature type="transmembrane region" description="Helical" evidence="10">
    <location>
        <begin position="66"/>
        <end position="84"/>
    </location>
</feature>
<evidence type="ECO:0000256" key="3">
    <source>
        <dbReference type="ARBA" id="ARBA00022692"/>
    </source>
</evidence>
<feature type="transmembrane region" description="Helical" evidence="10">
    <location>
        <begin position="24"/>
        <end position="46"/>
    </location>
</feature>
<dbReference type="PANTHER" id="PTHR22883">
    <property type="entry name" value="ZINC FINGER DHHC DOMAIN CONTAINING PROTEIN"/>
    <property type="match status" value="1"/>
</dbReference>
<keyword evidence="3 10" id="KW-0812">Transmembrane</keyword>
<dbReference type="PANTHER" id="PTHR22883:SF203">
    <property type="entry name" value="PALMITOYLTRANSFERASE"/>
    <property type="match status" value="1"/>
</dbReference>
<dbReference type="GO" id="GO:0016020">
    <property type="term" value="C:membrane"/>
    <property type="evidence" value="ECO:0007669"/>
    <property type="project" value="UniProtKB-SubCell"/>
</dbReference>
<proteinExistence type="inferred from homology"/>
<evidence type="ECO:0000313" key="12">
    <source>
        <dbReference type="EMBL" id="RKP13113.1"/>
    </source>
</evidence>
<dbReference type="Proteomes" id="UP000267251">
    <property type="component" value="Unassembled WGS sequence"/>
</dbReference>
<comment type="domain">
    <text evidence="10">The DHHC domain is required for palmitoyltransferase activity.</text>
</comment>
<dbReference type="OrthoDB" id="9909019at2759"/>
<keyword evidence="5 10" id="KW-0472">Membrane</keyword>
<comment type="similarity">
    <text evidence="10">Belongs to the DHHC palmitoyltransferase family.</text>
</comment>
<accession>A0A4P9Y2U6</accession>
<reference evidence="13" key="1">
    <citation type="journal article" date="2018" name="Nat. Microbiol.">
        <title>Leveraging single-cell genomics to expand the fungal tree of life.</title>
        <authorList>
            <person name="Ahrendt S.R."/>
            <person name="Quandt C.A."/>
            <person name="Ciobanu D."/>
            <person name="Clum A."/>
            <person name="Salamov A."/>
            <person name="Andreopoulos B."/>
            <person name="Cheng J.F."/>
            <person name="Woyke T."/>
            <person name="Pelin A."/>
            <person name="Henrissat B."/>
            <person name="Reynolds N.K."/>
            <person name="Benny G.L."/>
            <person name="Smith M.E."/>
            <person name="James T.Y."/>
            <person name="Grigoriev I.V."/>
        </authorList>
    </citation>
    <scope>NUCLEOTIDE SEQUENCE [LARGE SCALE GENOMIC DNA]</scope>
</reference>
<comment type="subcellular location">
    <subcellularLocation>
        <location evidence="1">Membrane</location>
        <topology evidence="1">Multi-pass membrane protein</topology>
    </subcellularLocation>
</comment>
<dbReference type="InterPro" id="IPR001594">
    <property type="entry name" value="Palmitoyltrfase_DHHC"/>
</dbReference>
<evidence type="ECO:0000259" key="11">
    <source>
        <dbReference type="Pfam" id="PF01529"/>
    </source>
</evidence>
<organism evidence="12 13">
    <name type="scientific">Piptocephalis cylindrospora</name>
    <dbReference type="NCBI Taxonomy" id="1907219"/>
    <lineage>
        <taxon>Eukaryota</taxon>
        <taxon>Fungi</taxon>
        <taxon>Fungi incertae sedis</taxon>
        <taxon>Zoopagomycota</taxon>
        <taxon>Zoopagomycotina</taxon>
        <taxon>Zoopagomycetes</taxon>
        <taxon>Zoopagales</taxon>
        <taxon>Piptocephalidaceae</taxon>
        <taxon>Piptocephalis</taxon>
    </lineage>
</organism>
<evidence type="ECO:0000256" key="5">
    <source>
        <dbReference type="ARBA" id="ARBA00023136"/>
    </source>
</evidence>
<dbReference type="EMBL" id="KZ988105">
    <property type="protein sequence ID" value="RKP13113.1"/>
    <property type="molecule type" value="Genomic_DNA"/>
</dbReference>
<name>A0A4P9Y2U6_9FUNG</name>
<evidence type="ECO:0000256" key="10">
    <source>
        <dbReference type="RuleBase" id="RU079119"/>
    </source>
</evidence>
<evidence type="ECO:0000256" key="9">
    <source>
        <dbReference type="ARBA" id="ARBA00048048"/>
    </source>
</evidence>
<dbReference type="Pfam" id="PF01529">
    <property type="entry name" value="DHHC"/>
    <property type="match status" value="1"/>
</dbReference>
<keyword evidence="13" id="KW-1185">Reference proteome</keyword>
<dbReference type="GO" id="GO:0005794">
    <property type="term" value="C:Golgi apparatus"/>
    <property type="evidence" value="ECO:0007669"/>
    <property type="project" value="TreeGrafter"/>
</dbReference>
<protein>
    <recommendedName>
        <fullName evidence="10">Palmitoyltransferase</fullName>
        <ecNumber evidence="10">2.3.1.225</ecNumber>
    </recommendedName>
</protein>